<evidence type="ECO:0000256" key="1">
    <source>
        <dbReference type="SAM" id="MobiDB-lite"/>
    </source>
</evidence>
<proteinExistence type="predicted"/>
<dbReference type="AlphaFoldDB" id="A0AAV4KTS0"/>
<evidence type="ECO:0000256" key="2">
    <source>
        <dbReference type="SAM" id="Phobius"/>
    </source>
</evidence>
<feature type="transmembrane region" description="Helical" evidence="2">
    <location>
        <begin position="114"/>
        <end position="137"/>
    </location>
</feature>
<keyword evidence="2" id="KW-1133">Transmembrane helix</keyword>
<keyword evidence="2" id="KW-0812">Transmembrane</keyword>
<name>A0AAV4KTS0_9ACTN</name>
<keyword evidence="2" id="KW-0472">Membrane</keyword>
<protein>
    <recommendedName>
        <fullName evidence="5">Pentapeptide repeat-containing protein</fullName>
    </recommendedName>
</protein>
<feature type="region of interest" description="Disordered" evidence="1">
    <location>
        <begin position="194"/>
        <end position="241"/>
    </location>
</feature>
<evidence type="ECO:0000313" key="3">
    <source>
        <dbReference type="EMBL" id="GGR46774.1"/>
    </source>
</evidence>
<gene>
    <name evidence="3" type="ORF">GCM10010497_57780</name>
</gene>
<feature type="transmembrane region" description="Helical" evidence="2">
    <location>
        <begin position="53"/>
        <end position="75"/>
    </location>
</feature>
<evidence type="ECO:0008006" key="5">
    <source>
        <dbReference type="Google" id="ProtNLM"/>
    </source>
</evidence>
<dbReference type="Proteomes" id="UP000642014">
    <property type="component" value="Unassembled WGS sequence"/>
</dbReference>
<organism evidence="3 4">
    <name type="scientific">Streptomyces cinereoruber</name>
    <dbReference type="NCBI Taxonomy" id="67260"/>
    <lineage>
        <taxon>Bacteria</taxon>
        <taxon>Bacillati</taxon>
        <taxon>Actinomycetota</taxon>
        <taxon>Actinomycetes</taxon>
        <taxon>Kitasatosporales</taxon>
        <taxon>Streptomycetaceae</taxon>
        <taxon>Streptomyces</taxon>
    </lineage>
</organism>
<feature type="transmembrane region" description="Helical" evidence="2">
    <location>
        <begin position="82"/>
        <end position="108"/>
    </location>
</feature>
<feature type="compositionally biased region" description="Basic residues" evidence="1">
    <location>
        <begin position="230"/>
        <end position="241"/>
    </location>
</feature>
<evidence type="ECO:0000313" key="4">
    <source>
        <dbReference type="Proteomes" id="UP000642014"/>
    </source>
</evidence>
<comment type="caution">
    <text evidence="3">The sequence shown here is derived from an EMBL/GenBank/DDBJ whole genome shotgun (WGS) entry which is preliminary data.</text>
</comment>
<sequence>MSALNAPASDASRASAVTGVQPTVARSALTRRRTSASAALPRLAVEAAADFRVGAWAVGFGFVLGAGASVVGAAFGATGFGAAGFALAVFAGPVASGAAGFVAFGFGAGDVGDGVALAFGFALGDAVVFAGFGLGFAPGSAPGFAFGFADGEDGFPLLVPVRAVVGVSVAPPCVVSSGACRDCAWWPAVSVPPTVSVSPPGRRPEATRAAPTATAAEAPSRPVRTDRLRRSPRCRRPVPAA</sequence>
<accession>A0AAV4KTS0</accession>
<feature type="compositionally biased region" description="Low complexity" evidence="1">
    <location>
        <begin position="207"/>
        <end position="219"/>
    </location>
</feature>
<dbReference type="EMBL" id="BMSJ01000013">
    <property type="protein sequence ID" value="GGR46774.1"/>
    <property type="molecule type" value="Genomic_DNA"/>
</dbReference>
<reference evidence="3 4" key="1">
    <citation type="journal article" date="2014" name="Int. J. Syst. Evol. Microbiol.">
        <title>Complete genome sequence of Corynebacterium casei LMG S-19264T (=DSM 44701T), isolated from a smear-ripened cheese.</title>
        <authorList>
            <consortium name="US DOE Joint Genome Institute (JGI-PGF)"/>
            <person name="Walter F."/>
            <person name="Albersmeier A."/>
            <person name="Kalinowski J."/>
            <person name="Ruckert C."/>
        </authorList>
    </citation>
    <scope>NUCLEOTIDE SEQUENCE [LARGE SCALE GENOMIC DNA]</scope>
    <source>
        <strain evidence="3 4">JCM 4205</strain>
    </source>
</reference>